<dbReference type="EMBL" id="ASHM01081505">
    <property type="protein sequence ID" value="PNX59839.1"/>
    <property type="molecule type" value="Genomic_DNA"/>
</dbReference>
<dbReference type="AlphaFoldDB" id="A0A2K3K0K9"/>
<feature type="non-terminal residue" evidence="1">
    <location>
        <position position="1"/>
    </location>
</feature>
<dbReference type="Proteomes" id="UP000236291">
    <property type="component" value="Unassembled WGS sequence"/>
</dbReference>
<sequence length="78" mass="9427">VLFKRLRFEGLRDRNETIWGFEGYEIWGKRERESQQHKQQWMSGMKDGARKAVGQDARWRAARQEAFLRAARRRDLGF</sequence>
<protein>
    <submittedName>
        <fullName evidence="1">Uncharacterized protein</fullName>
    </submittedName>
</protein>
<evidence type="ECO:0000313" key="1">
    <source>
        <dbReference type="EMBL" id="PNX59839.1"/>
    </source>
</evidence>
<accession>A0A2K3K0K9</accession>
<gene>
    <name evidence="1" type="ORF">L195_g051622</name>
</gene>
<reference evidence="1 2" key="2">
    <citation type="journal article" date="2017" name="Front. Plant Sci.">
        <title>Gene Classification and Mining of Molecular Markers Useful in Red Clover (Trifolium pratense) Breeding.</title>
        <authorList>
            <person name="Istvanek J."/>
            <person name="Dluhosova J."/>
            <person name="Dluhos P."/>
            <person name="Patkova L."/>
            <person name="Nedelnik J."/>
            <person name="Repkova J."/>
        </authorList>
    </citation>
    <scope>NUCLEOTIDE SEQUENCE [LARGE SCALE GENOMIC DNA]</scope>
    <source>
        <strain evidence="2">cv. Tatra</strain>
        <tissue evidence="1">Young leaves</tissue>
    </source>
</reference>
<comment type="caution">
    <text evidence="1">The sequence shown here is derived from an EMBL/GenBank/DDBJ whole genome shotgun (WGS) entry which is preliminary data.</text>
</comment>
<reference evidence="1 2" key="1">
    <citation type="journal article" date="2014" name="Am. J. Bot.">
        <title>Genome assembly and annotation for red clover (Trifolium pratense; Fabaceae).</title>
        <authorList>
            <person name="Istvanek J."/>
            <person name="Jaros M."/>
            <person name="Krenek A."/>
            <person name="Repkova J."/>
        </authorList>
    </citation>
    <scope>NUCLEOTIDE SEQUENCE [LARGE SCALE GENOMIC DNA]</scope>
    <source>
        <strain evidence="2">cv. Tatra</strain>
        <tissue evidence="1">Young leaves</tissue>
    </source>
</reference>
<proteinExistence type="predicted"/>
<organism evidence="1 2">
    <name type="scientific">Trifolium pratense</name>
    <name type="common">Red clover</name>
    <dbReference type="NCBI Taxonomy" id="57577"/>
    <lineage>
        <taxon>Eukaryota</taxon>
        <taxon>Viridiplantae</taxon>
        <taxon>Streptophyta</taxon>
        <taxon>Embryophyta</taxon>
        <taxon>Tracheophyta</taxon>
        <taxon>Spermatophyta</taxon>
        <taxon>Magnoliopsida</taxon>
        <taxon>eudicotyledons</taxon>
        <taxon>Gunneridae</taxon>
        <taxon>Pentapetalae</taxon>
        <taxon>rosids</taxon>
        <taxon>fabids</taxon>
        <taxon>Fabales</taxon>
        <taxon>Fabaceae</taxon>
        <taxon>Papilionoideae</taxon>
        <taxon>50 kb inversion clade</taxon>
        <taxon>NPAAA clade</taxon>
        <taxon>Hologalegina</taxon>
        <taxon>IRL clade</taxon>
        <taxon>Trifolieae</taxon>
        <taxon>Trifolium</taxon>
    </lineage>
</organism>
<name>A0A2K3K0K9_TRIPR</name>
<evidence type="ECO:0000313" key="2">
    <source>
        <dbReference type="Proteomes" id="UP000236291"/>
    </source>
</evidence>